<evidence type="ECO:0000256" key="4">
    <source>
        <dbReference type="ARBA" id="ARBA00022989"/>
    </source>
</evidence>
<feature type="domain" description="Cation/H+ exchanger transmembrane" evidence="9">
    <location>
        <begin position="2"/>
        <end position="139"/>
    </location>
</feature>
<dbReference type="GO" id="GO:0015297">
    <property type="term" value="F:antiporter activity"/>
    <property type="evidence" value="ECO:0007669"/>
    <property type="project" value="InterPro"/>
</dbReference>
<sequence>MSVIGAFLAGIIVPREGGLAIALTEKLEDMVSIVFLPLYFTISGLNTNLGLLDNGITWAFTIAIACLAFCGKFGGCTIAARLSGFSWREASTVGALMSCKGLVELIVLNVGLQAGILSQRVFSMFVLEALTLTFITTPLVTVLYPPDRRTIAAPGGALPQIRTRGTESDEGVSDDKQSMTVNEEYPWRHRFTVVLDKLEHMPCMMALTQLVRLPVPEHHFSPPSPTTNTTTSTTNTAATIVANTKTASRLRTPKVSINALRLIELSDRTSAVMKSTSSASDTLVDTDPLLCIFRMFGELTGADTNEMGTAMEAGAEMAIVPYDDLAWNVAEHAKRCRAQMVLVPWLLPSSPPPPASSPDAASGDTNEGSASPRIQKSEHGYTHNPFELLFGTGRGGDPSAAQFVRGVFAQCIQMDVALFVDPGHTHHTHINTSPGGNVEQQHIFFPFFGGPDDRLALEFVVQLCANPKMGATVVRMEKCGVESGVVDARTGSDADATADINAVVAPHQTVTSMIGFPDTVYAQPNTQMRLQSETADSVVWSRFARPCAQLSQSLPEEQDGEPDTTPAHIRAALSRIEFTHLRSPTPLHAAIHHLRTSINAKHKHQRVLVVVGRSKRLAVEDHYAEVKKLVEETRDRDRDREGRVGYEVVRRTIGDVGCAFVVGGAAGGGMVVVQAANAPME</sequence>
<dbReference type="PANTHER" id="PTHR32468">
    <property type="entry name" value="CATION/H + ANTIPORTER"/>
    <property type="match status" value="1"/>
</dbReference>
<keyword evidence="4 8" id="KW-1133">Transmembrane helix</keyword>
<dbReference type="InterPro" id="IPR050794">
    <property type="entry name" value="CPA2_transporter"/>
</dbReference>
<dbReference type="InterPro" id="IPR006153">
    <property type="entry name" value="Cation/H_exchanger_TM"/>
</dbReference>
<name>A0A1B7MHN9_9AGAM</name>
<dbReference type="AlphaFoldDB" id="A0A1B7MHN9"/>
<evidence type="ECO:0000256" key="8">
    <source>
        <dbReference type="SAM" id="Phobius"/>
    </source>
</evidence>
<dbReference type="STRING" id="1314800.A0A1B7MHN9"/>
<feature type="transmembrane region" description="Helical" evidence="8">
    <location>
        <begin position="124"/>
        <end position="144"/>
    </location>
</feature>
<dbReference type="Gene3D" id="1.20.1530.20">
    <property type="match status" value="1"/>
</dbReference>
<keyword evidence="6 8" id="KW-0472">Membrane</keyword>
<evidence type="ECO:0000256" key="1">
    <source>
        <dbReference type="ARBA" id="ARBA00004141"/>
    </source>
</evidence>
<dbReference type="OrthoDB" id="2687058at2759"/>
<keyword evidence="3 8" id="KW-0812">Transmembrane</keyword>
<feature type="region of interest" description="Disordered" evidence="7">
    <location>
        <begin position="159"/>
        <end position="178"/>
    </location>
</feature>
<feature type="transmembrane region" description="Helical" evidence="8">
    <location>
        <begin position="30"/>
        <end position="51"/>
    </location>
</feature>
<dbReference type="GO" id="GO:1902600">
    <property type="term" value="P:proton transmembrane transport"/>
    <property type="evidence" value="ECO:0007669"/>
    <property type="project" value="InterPro"/>
</dbReference>
<evidence type="ECO:0000256" key="5">
    <source>
        <dbReference type="ARBA" id="ARBA00023065"/>
    </source>
</evidence>
<evidence type="ECO:0000256" key="7">
    <source>
        <dbReference type="SAM" id="MobiDB-lite"/>
    </source>
</evidence>
<evidence type="ECO:0000259" key="9">
    <source>
        <dbReference type="Pfam" id="PF00999"/>
    </source>
</evidence>
<keyword evidence="2" id="KW-0813">Transport</keyword>
<organism evidence="10 11">
    <name type="scientific">Rhizopogon vinicolor AM-OR11-026</name>
    <dbReference type="NCBI Taxonomy" id="1314800"/>
    <lineage>
        <taxon>Eukaryota</taxon>
        <taxon>Fungi</taxon>
        <taxon>Dikarya</taxon>
        <taxon>Basidiomycota</taxon>
        <taxon>Agaricomycotina</taxon>
        <taxon>Agaricomycetes</taxon>
        <taxon>Agaricomycetidae</taxon>
        <taxon>Boletales</taxon>
        <taxon>Suillineae</taxon>
        <taxon>Rhizopogonaceae</taxon>
        <taxon>Rhizopogon</taxon>
    </lineage>
</organism>
<reference evidence="10 11" key="1">
    <citation type="submission" date="2016-06" db="EMBL/GenBank/DDBJ databases">
        <title>Comparative genomics of the ectomycorrhizal sister species Rhizopogon vinicolor and Rhizopogon vesiculosus (Basidiomycota: Boletales) reveals a divergence of the mating type B locus.</title>
        <authorList>
            <consortium name="DOE Joint Genome Institute"/>
            <person name="Mujic A.B."/>
            <person name="Kuo A."/>
            <person name="Tritt A."/>
            <person name="Lipzen A."/>
            <person name="Chen C."/>
            <person name="Johnson J."/>
            <person name="Sharma A."/>
            <person name="Barry K."/>
            <person name="Grigoriev I.V."/>
            <person name="Spatafora J.W."/>
        </authorList>
    </citation>
    <scope>NUCLEOTIDE SEQUENCE [LARGE SCALE GENOMIC DNA]</scope>
    <source>
        <strain evidence="10 11">AM-OR11-026</strain>
    </source>
</reference>
<protein>
    <recommendedName>
        <fullName evidence="9">Cation/H+ exchanger transmembrane domain-containing protein</fullName>
    </recommendedName>
</protein>
<accession>A0A1B7MHN9</accession>
<proteinExistence type="predicted"/>
<dbReference type="Pfam" id="PF00999">
    <property type="entry name" value="Na_H_Exchanger"/>
    <property type="match status" value="1"/>
</dbReference>
<feature type="transmembrane region" description="Helical" evidence="8">
    <location>
        <begin position="58"/>
        <end position="80"/>
    </location>
</feature>
<dbReference type="GO" id="GO:0016020">
    <property type="term" value="C:membrane"/>
    <property type="evidence" value="ECO:0007669"/>
    <property type="project" value="UniProtKB-SubCell"/>
</dbReference>
<evidence type="ECO:0000313" key="10">
    <source>
        <dbReference type="EMBL" id="OAX32120.1"/>
    </source>
</evidence>
<comment type="subcellular location">
    <subcellularLocation>
        <location evidence="1">Membrane</location>
        <topology evidence="1">Multi-pass membrane protein</topology>
    </subcellularLocation>
</comment>
<gene>
    <name evidence="10" type="ORF">K503DRAFT_805491</name>
</gene>
<dbReference type="InterPro" id="IPR038770">
    <property type="entry name" value="Na+/solute_symporter_sf"/>
</dbReference>
<dbReference type="InParanoid" id="A0A1B7MHN9"/>
<evidence type="ECO:0000256" key="2">
    <source>
        <dbReference type="ARBA" id="ARBA00022448"/>
    </source>
</evidence>
<dbReference type="EMBL" id="KV449112">
    <property type="protein sequence ID" value="OAX32120.1"/>
    <property type="molecule type" value="Genomic_DNA"/>
</dbReference>
<evidence type="ECO:0000256" key="3">
    <source>
        <dbReference type="ARBA" id="ARBA00022692"/>
    </source>
</evidence>
<feature type="region of interest" description="Disordered" evidence="7">
    <location>
        <begin position="351"/>
        <end position="378"/>
    </location>
</feature>
<keyword evidence="5" id="KW-0406">Ion transport</keyword>
<feature type="compositionally biased region" description="Polar residues" evidence="7">
    <location>
        <begin position="363"/>
        <end position="374"/>
    </location>
</feature>
<evidence type="ECO:0000313" key="11">
    <source>
        <dbReference type="Proteomes" id="UP000092154"/>
    </source>
</evidence>
<dbReference type="PANTHER" id="PTHR32468:SF0">
    <property type="entry name" value="K(+)_H(+) ANTIPORTER 1"/>
    <property type="match status" value="1"/>
</dbReference>
<keyword evidence="11" id="KW-1185">Reference proteome</keyword>
<dbReference type="Proteomes" id="UP000092154">
    <property type="component" value="Unassembled WGS sequence"/>
</dbReference>
<evidence type="ECO:0000256" key="6">
    <source>
        <dbReference type="ARBA" id="ARBA00023136"/>
    </source>
</evidence>